<comment type="caution">
    <text evidence="2">The sequence shown here is derived from an EMBL/GenBank/DDBJ whole genome shotgun (WGS) entry which is preliminary data.</text>
</comment>
<dbReference type="Proteomes" id="UP000419144">
    <property type="component" value="Unassembled WGS sequence"/>
</dbReference>
<proteinExistence type="predicted"/>
<sequence>MHRHIYIYILCVCLCMCLYSHAHVRSTFIFVLQDGLLLKLANPLNACQMFIEQQLTRRRCLGLRDCLCHTPHGCDVLRQRGLPLHGEGASGLCPRAVLGKVRQMGIVQIFIRSCTDEQRHRTATINAHHFFLHKCQVEFFLCHLCRCPEGAVAAHQLVKHRGLRKALGVDIVHDCCRVRVTV</sequence>
<evidence type="ECO:0008006" key="4">
    <source>
        <dbReference type="Google" id="ProtNLM"/>
    </source>
</evidence>
<feature type="signal peptide" evidence="1">
    <location>
        <begin position="1"/>
        <end position="22"/>
    </location>
</feature>
<dbReference type="AlphaFoldDB" id="A0A640KVA8"/>
<accession>A0A640KVA8</accession>
<feature type="chain" id="PRO_5024851264" description="Secreted protein" evidence="1">
    <location>
        <begin position="23"/>
        <end position="182"/>
    </location>
</feature>
<organism evidence="2 3">
    <name type="scientific">Leishmania tarentolae</name>
    <name type="common">Sauroleishmania tarentolae</name>
    <dbReference type="NCBI Taxonomy" id="5689"/>
    <lineage>
        <taxon>Eukaryota</taxon>
        <taxon>Discoba</taxon>
        <taxon>Euglenozoa</taxon>
        <taxon>Kinetoplastea</taxon>
        <taxon>Metakinetoplastina</taxon>
        <taxon>Trypanosomatida</taxon>
        <taxon>Trypanosomatidae</taxon>
        <taxon>Leishmaniinae</taxon>
        <taxon>Leishmania</taxon>
        <taxon>lizard Leishmania</taxon>
    </lineage>
</organism>
<dbReference type="VEuPathDB" id="TriTrypDB:LtaPh_3215300"/>
<keyword evidence="3" id="KW-1185">Reference proteome</keyword>
<keyword evidence="1" id="KW-0732">Signal</keyword>
<name>A0A640KVA8_LEITA</name>
<evidence type="ECO:0000313" key="2">
    <source>
        <dbReference type="EMBL" id="GET91477.1"/>
    </source>
</evidence>
<dbReference type="EMBL" id="BLBS01000048">
    <property type="protein sequence ID" value="GET91477.1"/>
    <property type="molecule type" value="Genomic_DNA"/>
</dbReference>
<protein>
    <recommendedName>
        <fullName evidence="4">Secreted protein</fullName>
    </recommendedName>
</protein>
<reference evidence="2" key="1">
    <citation type="submission" date="2019-11" db="EMBL/GenBank/DDBJ databases">
        <title>Leishmania tarentolae CDS.</title>
        <authorList>
            <person name="Goto Y."/>
            <person name="Yamagishi J."/>
        </authorList>
    </citation>
    <scope>NUCLEOTIDE SEQUENCE [LARGE SCALE GENOMIC DNA]</scope>
    <source>
        <strain evidence="2">Parrot Tar II</strain>
    </source>
</reference>
<gene>
    <name evidence="2" type="ORF">LtaPh_3215300</name>
</gene>
<evidence type="ECO:0000313" key="3">
    <source>
        <dbReference type="Proteomes" id="UP000419144"/>
    </source>
</evidence>
<evidence type="ECO:0000256" key="1">
    <source>
        <dbReference type="SAM" id="SignalP"/>
    </source>
</evidence>